<dbReference type="EMBL" id="FNIC01000001">
    <property type="protein sequence ID" value="SDM79187.1"/>
    <property type="molecule type" value="Genomic_DNA"/>
</dbReference>
<gene>
    <name evidence="6" type="ORF">SAMN05192576_0940</name>
</gene>
<name>A0A1G9W4P3_9ACTN</name>
<dbReference type="OrthoDB" id="4500247at2"/>
<accession>A0A1G9W4P3</accession>
<keyword evidence="7" id="KW-1185">Reference proteome</keyword>
<dbReference type="CDD" id="cd03768">
    <property type="entry name" value="SR_ResInv"/>
    <property type="match status" value="1"/>
</dbReference>
<evidence type="ECO:0000313" key="6">
    <source>
        <dbReference type="EMBL" id="SDM79187.1"/>
    </source>
</evidence>
<dbReference type="PROSITE" id="PS51736">
    <property type="entry name" value="RECOMBINASES_3"/>
    <property type="match status" value="1"/>
</dbReference>
<protein>
    <submittedName>
        <fullName evidence="6">Site-specific DNA recombinase</fullName>
    </submittedName>
</protein>
<reference evidence="6 7" key="1">
    <citation type="submission" date="2016-10" db="EMBL/GenBank/DDBJ databases">
        <authorList>
            <person name="de Groot N.N."/>
        </authorList>
    </citation>
    <scope>NUCLEOTIDE SEQUENCE [LARGE SCALE GENOMIC DNA]</scope>
    <source>
        <strain evidence="6 7">CGMCC 1.11147</strain>
    </source>
</reference>
<keyword evidence="3" id="KW-0175">Coiled coil</keyword>
<evidence type="ECO:0000256" key="2">
    <source>
        <dbReference type="ARBA" id="ARBA00023172"/>
    </source>
</evidence>
<dbReference type="InterPro" id="IPR036162">
    <property type="entry name" value="Resolvase-like_N_sf"/>
</dbReference>
<proteinExistence type="predicted"/>
<feature type="domain" description="Resolvase/invertase-type recombinase catalytic" evidence="4">
    <location>
        <begin position="2"/>
        <end position="144"/>
    </location>
</feature>
<evidence type="ECO:0000256" key="3">
    <source>
        <dbReference type="SAM" id="Coils"/>
    </source>
</evidence>
<dbReference type="InterPro" id="IPR038109">
    <property type="entry name" value="DNA_bind_recomb_sf"/>
</dbReference>
<organism evidence="6 7">
    <name type="scientific">Nocardioides szechwanensis</name>
    <dbReference type="NCBI Taxonomy" id="1005944"/>
    <lineage>
        <taxon>Bacteria</taxon>
        <taxon>Bacillati</taxon>
        <taxon>Actinomycetota</taxon>
        <taxon>Actinomycetes</taxon>
        <taxon>Propionibacteriales</taxon>
        <taxon>Nocardioidaceae</taxon>
        <taxon>Nocardioides</taxon>
    </lineage>
</organism>
<evidence type="ECO:0000313" key="7">
    <source>
        <dbReference type="Proteomes" id="UP000199004"/>
    </source>
</evidence>
<feature type="coiled-coil region" evidence="3">
    <location>
        <begin position="344"/>
        <end position="371"/>
    </location>
</feature>
<dbReference type="Pfam" id="PF00239">
    <property type="entry name" value="Resolvase"/>
    <property type="match status" value="1"/>
</dbReference>
<evidence type="ECO:0000256" key="1">
    <source>
        <dbReference type="ARBA" id="ARBA00023125"/>
    </source>
</evidence>
<feature type="domain" description="Recombinase" evidence="5">
    <location>
        <begin position="152"/>
        <end position="258"/>
    </location>
</feature>
<dbReference type="InterPro" id="IPR011109">
    <property type="entry name" value="DNA_bind_recombinase_dom"/>
</dbReference>
<dbReference type="PROSITE" id="PS51737">
    <property type="entry name" value="RECOMBINASE_DNA_BIND"/>
    <property type="match status" value="1"/>
</dbReference>
<dbReference type="SMART" id="SM00857">
    <property type="entry name" value="Resolvase"/>
    <property type="match status" value="1"/>
</dbReference>
<dbReference type="Proteomes" id="UP000199004">
    <property type="component" value="Unassembled WGS sequence"/>
</dbReference>
<dbReference type="RefSeq" id="WP_091022299.1">
    <property type="nucleotide sequence ID" value="NZ_BKAE01000002.1"/>
</dbReference>
<dbReference type="Gene3D" id="3.40.50.1390">
    <property type="entry name" value="Resolvase, N-terminal catalytic domain"/>
    <property type="match status" value="1"/>
</dbReference>
<dbReference type="InterPro" id="IPR006119">
    <property type="entry name" value="Resolv_N"/>
</dbReference>
<dbReference type="InterPro" id="IPR050639">
    <property type="entry name" value="SSR_resolvase"/>
</dbReference>
<dbReference type="Gene3D" id="3.90.1750.20">
    <property type="entry name" value="Putative Large Serine Recombinase, Chain B, Domain 2"/>
    <property type="match status" value="1"/>
</dbReference>
<evidence type="ECO:0000259" key="5">
    <source>
        <dbReference type="PROSITE" id="PS51737"/>
    </source>
</evidence>
<sequence>MADRGYGRISLDTLRSGSIKKQRERIAGAAGPDLVWYPDESVSGSKIPFASRPAGAQLLADLRPGDRVFVTKIDRAARSVRDLLGLVELIETRGASIIFVDQNIDTSGSMGRFLLTLLGAIAELEAAIIAERRKESLESFAQEGRHAVGQAPWGFESVENPDGRGLVIRVDPELRETARSMVARIMAGESQESVRQEIGMSKTGISKWLRNPRLAGMTPDGDGVVTIEGIPRVVPEAALLSMPEWRDLQARLARARKSWSLRATYGAALRCGVCGERMYLNASKKVNAVTGATHDTYTCRKQKHAKGQGAPAIIARNADTYMEQRFLEGYGHRRALVGSWADSLTAKDEAVSMAETRLEEAQRRFSAATTDEDEDEALVHQRAAKRALREAEAMQGERVFTIEDSGQTVAEVWASATMGERCRMLNVLGAWTLQPGRGSVGRRITLNPDELLAELVTHQPGSELTSHDDQGGFLLPT</sequence>
<dbReference type="AlphaFoldDB" id="A0A1G9W4P3"/>
<dbReference type="GO" id="GO:0000150">
    <property type="term" value="F:DNA strand exchange activity"/>
    <property type="evidence" value="ECO:0007669"/>
    <property type="project" value="InterPro"/>
</dbReference>
<keyword evidence="1" id="KW-0238">DNA-binding</keyword>
<evidence type="ECO:0000259" key="4">
    <source>
        <dbReference type="PROSITE" id="PS51736"/>
    </source>
</evidence>
<dbReference type="SUPFAM" id="SSF53041">
    <property type="entry name" value="Resolvase-like"/>
    <property type="match status" value="1"/>
</dbReference>
<dbReference type="GO" id="GO:0003677">
    <property type="term" value="F:DNA binding"/>
    <property type="evidence" value="ECO:0007669"/>
    <property type="project" value="UniProtKB-KW"/>
</dbReference>
<dbReference type="PANTHER" id="PTHR30461:SF2">
    <property type="entry name" value="SERINE RECOMBINASE PINE-RELATED"/>
    <property type="match status" value="1"/>
</dbReference>
<keyword evidence="2" id="KW-0233">DNA recombination</keyword>
<dbReference type="PANTHER" id="PTHR30461">
    <property type="entry name" value="DNA-INVERTASE FROM LAMBDOID PROPHAGE"/>
    <property type="match status" value="1"/>
</dbReference>